<evidence type="ECO:0000313" key="2">
    <source>
        <dbReference type="Proteomes" id="UP001215598"/>
    </source>
</evidence>
<reference evidence="1" key="1">
    <citation type="submission" date="2023-03" db="EMBL/GenBank/DDBJ databases">
        <title>Massive genome expansion in bonnet fungi (Mycena s.s.) driven by repeated elements and novel gene families across ecological guilds.</title>
        <authorList>
            <consortium name="Lawrence Berkeley National Laboratory"/>
            <person name="Harder C.B."/>
            <person name="Miyauchi S."/>
            <person name="Viragh M."/>
            <person name="Kuo A."/>
            <person name="Thoen E."/>
            <person name="Andreopoulos B."/>
            <person name="Lu D."/>
            <person name="Skrede I."/>
            <person name="Drula E."/>
            <person name="Henrissat B."/>
            <person name="Morin E."/>
            <person name="Kohler A."/>
            <person name="Barry K."/>
            <person name="LaButti K."/>
            <person name="Morin E."/>
            <person name="Salamov A."/>
            <person name="Lipzen A."/>
            <person name="Mereny Z."/>
            <person name="Hegedus B."/>
            <person name="Baldrian P."/>
            <person name="Stursova M."/>
            <person name="Weitz H."/>
            <person name="Taylor A."/>
            <person name="Grigoriev I.V."/>
            <person name="Nagy L.G."/>
            <person name="Martin F."/>
            <person name="Kauserud H."/>
        </authorList>
    </citation>
    <scope>NUCLEOTIDE SEQUENCE</scope>
    <source>
        <strain evidence="1">CBHHK182m</strain>
    </source>
</reference>
<dbReference type="AlphaFoldDB" id="A0AAD7IT25"/>
<protein>
    <submittedName>
        <fullName evidence="1">Uncharacterized protein</fullName>
    </submittedName>
</protein>
<accession>A0AAD7IT25</accession>
<keyword evidence="2" id="KW-1185">Reference proteome</keyword>
<organism evidence="1 2">
    <name type="scientific">Mycena metata</name>
    <dbReference type="NCBI Taxonomy" id="1033252"/>
    <lineage>
        <taxon>Eukaryota</taxon>
        <taxon>Fungi</taxon>
        <taxon>Dikarya</taxon>
        <taxon>Basidiomycota</taxon>
        <taxon>Agaricomycotina</taxon>
        <taxon>Agaricomycetes</taxon>
        <taxon>Agaricomycetidae</taxon>
        <taxon>Agaricales</taxon>
        <taxon>Marasmiineae</taxon>
        <taxon>Mycenaceae</taxon>
        <taxon>Mycena</taxon>
    </lineage>
</organism>
<dbReference type="EMBL" id="JARKIB010000067">
    <property type="protein sequence ID" value="KAJ7749927.1"/>
    <property type="molecule type" value="Genomic_DNA"/>
</dbReference>
<name>A0AAD7IT25_9AGAR</name>
<proteinExistence type="predicted"/>
<feature type="non-terminal residue" evidence="1">
    <location>
        <position position="77"/>
    </location>
</feature>
<comment type="caution">
    <text evidence="1">The sequence shown here is derived from an EMBL/GenBank/DDBJ whole genome shotgun (WGS) entry which is preliminary data.</text>
</comment>
<dbReference type="Proteomes" id="UP001215598">
    <property type="component" value="Unassembled WGS sequence"/>
</dbReference>
<gene>
    <name evidence="1" type="ORF">B0H16DRAFT_1374375</name>
</gene>
<evidence type="ECO:0000313" key="1">
    <source>
        <dbReference type="EMBL" id="KAJ7749927.1"/>
    </source>
</evidence>
<sequence length="77" mass="8936">MLQERRELTAQSLRADIDWKYVNELTALIWVRILVHFIPQLASLRAEVAVSVCPNDQKIVEEGSNERVWQVRGWGCT</sequence>